<keyword evidence="2" id="KW-1185">Reference proteome</keyword>
<dbReference type="HOGENOM" id="CLU_2049742_0_0_1"/>
<organism evidence="1 2">
    <name type="scientific">Fibroporia radiculosa</name>
    <dbReference type="NCBI Taxonomy" id="599839"/>
    <lineage>
        <taxon>Eukaryota</taxon>
        <taxon>Fungi</taxon>
        <taxon>Dikarya</taxon>
        <taxon>Basidiomycota</taxon>
        <taxon>Agaricomycotina</taxon>
        <taxon>Agaricomycetes</taxon>
        <taxon>Polyporales</taxon>
        <taxon>Fibroporiaceae</taxon>
        <taxon>Fibroporia</taxon>
    </lineage>
</organism>
<evidence type="ECO:0000313" key="1">
    <source>
        <dbReference type="EMBL" id="CCM06895.1"/>
    </source>
</evidence>
<dbReference type="InParanoid" id="J7RVJ2"/>
<sequence>MSETTKGETPVNVLEGGALDERYYNLQEDELAFFKAQTGIQDEGELKQHIMKAQESAYKSDVWSGLSRLYEAHFSTMGKGMSYHFEVMLTTLDLVCRSIRIRVFAALLSPSMFVRKDYSG</sequence>
<dbReference type="OrthoDB" id="2094832at2759"/>
<reference evidence="1 2" key="1">
    <citation type="journal article" date="2012" name="Appl. Environ. Microbiol.">
        <title>Short-read sequencing for genomic analysis of the brown rot fungus Fibroporia radiculosa.</title>
        <authorList>
            <person name="Tang J.D."/>
            <person name="Perkins A.D."/>
            <person name="Sonstegard T.S."/>
            <person name="Schroeder S.G."/>
            <person name="Burgess S.C."/>
            <person name="Diehl S.V."/>
        </authorList>
    </citation>
    <scope>NUCLEOTIDE SEQUENCE [LARGE SCALE GENOMIC DNA]</scope>
    <source>
        <strain evidence="1 2">TFFH 294</strain>
    </source>
</reference>
<dbReference type="STRING" id="599839.J7RVJ2"/>
<dbReference type="EMBL" id="HE797557">
    <property type="protein sequence ID" value="CCM06895.1"/>
    <property type="molecule type" value="Genomic_DNA"/>
</dbReference>
<name>J7RVJ2_9APHY</name>
<dbReference type="Proteomes" id="UP000006352">
    <property type="component" value="Unassembled WGS sequence"/>
</dbReference>
<dbReference type="AlphaFoldDB" id="J7RVJ2"/>
<accession>J7RVJ2</accession>
<gene>
    <name evidence="1" type="ORF">FIBRA_09205</name>
</gene>
<evidence type="ECO:0000313" key="2">
    <source>
        <dbReference type="Proteomes" id="UP000006352"/>
    </source>
</evidence>
<dbReference type="RefSeq" id="XP_012176916.1">
    <property type="nucleotide sequence ID" value="XM_012321526.1"/>
</dbReference>
<protein>
    <submittedName>
        <fullName evidence="1">Uncharacterized protein</fullName>
    </submittedName>
</protein>
<proteinExistence type="predicted"/>
<dbReference type="GeneID" id="24101795"/>